<dbReference type="InterPro" id="IPR001647">
    <property type="entry name" value="HTH_TetR"/>
</dbReference>
<name>A0A2T0VF92_9MICO</name>
<evidence type="ECO:0000313" key="4">
    <source>
        <dbReference type="EMBL" id="PRY68836.1"/>
    </source>
</evidence>
<dbReference type="AlphaFoldDB" id="A0A2T0VF92"/>
<dbReference type="OrthoDB" id="7506349at2"/>
<keyword evidence="1 2" id="KW-0238">DNA-binding</keyword>
<dbReference type="Gene3D" id="1.10.357.10">
    <property type="entry name" value="Tetracycline Repressor, domain 2"/>
    <property type="match status" value="1"/>
</dbReference>
<dbReference type="GO" id="GO:0003677">
    <property type="term" value="F:DNA binding"/>
    <property type="evidence" value="ECO:0007669"/>
    <property type="project" value="UniProtKB-UniRule"/>
</dbReference>
<dbReference type="InterPro" id="IPR041583">
    <property type="entry name" value="TetR_C_31"/>
</dbReference>
<keyword evidence="5" id="KW-1185">Reference proteome</keyword>
<evidence type="ECO:0000259" key="3">
    <source>
        <dbReference type="PROSITE" id="PS50977"/>
    </source>
</evidence>
<reference evidence="4 5" key="1">
    <citation type="submission" date="2018-03" db="EMBL/GenBank/DDBJ databases">
        <title>Genomic Encyclopedia of Type Strains, Phase III (KMG-III): the genomes of soil and plant-associated and newly described type strains.</title>
        <authorList>
            <person name="Whitman W."/>
        </authorList>
    </citation>
    <scope>NUCLEOTIDE SEQUENCE [LARGE SCALE GENOMIC DNA]</scope>
    <source>
        <strain evidence="4 5">CGMCC 1.12484</strain>
    </source>
</reference>
<evidence type="ECO:0000313" key="5">
    <source>
        <dbReference type="Proteomes" id="UP000237983"/>
    </source>
</evidence>
<organism evidence="4 5">
    <name type="scientific">Glaciihabitans tibetensis</name>
    <dbReference type="NCBI Taxonomy" id="1266600"/>
    <lineage>
        <taxon>Bacteria</taxon>
        <taxon>Bacillati</taxon>
        <taxon>Actinomycetota</taxon>
        <taxon>Actinomycetes</taxon>
        <taxon>Micrococcales</taxon>
        <taxon>Microbacteriaceae</taxon>
        <taxon>Glaciihabitans</taxon>
    </lineage>
</organism>
<evidence type="ECO:0000256" key="1">
    <source>
        <dbReference type="ARBA" id="ARBA00023125"/>
    </source>
</evidence>
<accession>A0A2T0VF92</accession>
<dbReference type="SUPFAM" id="SSF46689">
    <property type="entry name" value="Homeodomain-like"/>
    <property type="match status" value="1"/>
</dbReference>
<evidence type="ECO:0000256" key="2">
    <source>
        <dbReference type="PROSITE-ProRule" id="PRU00335"/>
    </source>
</evidence>
<gene>
    <name evidence="4" type="ORF">B0I08_10341</name>
</gene>
<protein>
    <submittedName>
        <fullName evidence="4">TetR family transcriptional regulator</fullName>
    </submittedName>
</protein>
<sequence length="181" mass="19235">MASTKIRALDAGIELVGTEGLRALTHVRVDDRAALPRGSTSNWFRTRDALFSGVIDHIVDREMAAVTARAPVTAAELVEQLAALVEFTTGENRTLTTARLALFMEASHNPTLRQSVAAGRAAMEASMHAVLQRLGVGESHRVAAAAAIMACAEGQILHRIARGDTSDPRPTFDVVVRGALG</sequence>
<dbReference type="InterPro" id="IPR009057">
    <property type="entry name" value="Homeodomain-like_sf"/>
</dbReference>
<dbReference type="Pfam" id="PF17940">
    <property type="entry name" value="TetR_C_31"/>
    <property type="match status" value="1"/>
</dbReference>
<dbReference type="PROSITE" id="PS50977">
    <property type="entry name" value="HTH_TETR_2"/>
    <property type="match status" value="1"/>
</dbReference>
<dbReference type="RefSeq" id="WP_106210943.1">
    <property type="nucleotide sequence ID" value="NZ_PVTL01000003.1"/>
</dbReference>
<feature type="domain" description="HTH tetR-type" evidence="3">
    <location>
        <begin position="2"/>
        <end position="62"/>
    </location>
</feature>
<dbReference type="Proteomes" id="UP000237983">
    <property type="component" value="Unassembled WGS sequence"/>
</dbReference>
<dbReference type="EMBL" id="PVTL01000003">
    <property type="protein sequence ID" value="PRY68836.1"/>
    <property type="molecule type" value="Genomic_DNA"/>
</dbReference>
<feature type="DNA-binding region" description="H-T-H motif" evidence="2">
    <location>
        <begin position="25"/>
        <end position="44"/>
    </location>
</feature>
<comment type="caution">
    <text evidence="4">The sequence shown here is derived from an EMBL/GenBank/DDBJ whole genome shotgun (WGS) entry which is preliminary data.</text>
</comment>
<proteinExistence type="predicted"/>